<gene>
    <name evidence="2" type="ORF">SAVERM_6525</name>
</gene>
<dbReference type="HOGENOM" id="CLU_140947_0_0_11"/>
<reference evidence="2 3" key="3">
    <citation type="journal article" date="2014" name="J. Ind. Microbiol. Biotechnol.">
        <title>Genome mining of the Streptomyces avermitilis genome and development of genome-minimized hosts for heterologous expression of biosynthetic gene clusters.</title>
        <authorList>
            <person name="Ikeda H."/>
            <person name="Shin-ya K."/>
            <person name="Omura S."/>
        </authorList>
    </citation>
    <scope>NUCLEOTIDE SEQUENCE [LARGE SCALE GENOMIC DNA]</scope>
    <source>
        <strain evidence="3">ATCC 31267 / DSM 46492 / JCM 5070 / NBRC 14893 / NCIMB 12804 / NRRL 8165 / MA-4680</strain>
    </source>
</reference>
<evidence type="ECO:0000313" key="3">
    <source>
        <dbReference type="Proteomes" id="UP000000428"/>
    </source>
</evidence>
<feature type="region of interest" description="Disordered" evidence="1">
    <location>
        <begin position="1"/>
        <end position="29"/>
    </location>
</feature>
<dbReference type="Proteomes" id="UP000000428">
    <property type="component" value="Chromosome"/>
</dbReference>
<evidence type="ECO:0000313" key="2">
    <source>
        <dbReference type="EMBL" id="BAC74236.1"/>
    </source>
</evidence>
<reference evidence="2 3" key="1">
    <citation type="journal article" date="2001" name="Proc. Natl. Acad. Sci. U.S.A.">
        <title>Genome sequence of an industrial microorganism Streptomyces avermitilis: deducing the ability of producing secondary metabolites.</title>
        <authorList>
            <person name="Omura S."/>
            <person name="Ikeda H."/>
            <person name="Ishikawa J."/>
            <person name="Hanamoto A."/>
            <person name="Takahashi C."/>
            <person name="Shinose M."/>
            <person name="Takahashi Y."/>
            <person name="Horikawa H."/>
            <person name="Nakazawa H."/>
            <person name="Osonoe T."/>
            <person name="Kikuchi H."/>
            <person name="Shiba T."/>
            <person name="Sakaki Y."/>
            <person name="Hattori M."/>
        </authorList>
    </citation>
    <scope>NUCLEOTIDE SEQUENCE [LARGE SCALE GENOMIC DNA]</scope>
    <source>
        <strain evidence="3">ATCC 31267 / DSM 46492 / JCM 5070 / NBRC 14893 / NCIMB 12804 / NRRL 8165 / MA-4680</strain>
    </source>
</reference>
<organism evidence="2 3">
    <name type="scientific">Streptomyces avermitilis (strain ATCC 31267 / DSM 46492 / JCM 5070 / NBRC 14893 / NCIMB 12804 / NRRL 8165 / MA-4680)</name>
    <dbReference type="NCBI Taxonomy" id="227882"/>
    <lineage>
        <taxon>Bacteria</taxon>
        <taxon>Bacillati</taxon>
        <taxon>Actinomycetota</taxon>
        <taxon>Actinomycetes</taxon>
        <taxon>Kitasatosporales</taxon>
        <taxon>Streptomycetaceae</taxon>
        <taxon>Streptomyces</taxon>
    </lineage>
</organism>
<accession>Q828Y6</accession>
<dbReference type="eggNOG" id="ENOG502ZD9M">
    <property type="taxonomic scope" value="Bacteria"/>
</dbReference>
<evidence type="ECO:0000256" key="1">
    <source>
        <dbReference type="SAM" id="MobiDB-lite"/>
    </source>
</evidence>
<reference evidence="2 3" key="2">
    <citation type="journal article" date="2003" name="Nat. Biotechnol.">
        <title>Complete genome sequence and comparative analysis of the industrial microorganism Streptomyces avermitilis.</title>
        <authorList>
            <person name="Ikeda H."/>
            <person name="Ishikawa J."/>
            <person name="Hanamoto A."/>
            <person name="Shinose M."/>
            <person name="Kikuchi H."/>
            <person name="Shiba T."/>
            <person name="Sakaki Y."/>
            <person name="Hattori M."/>
            <person name="Omura S."/>
        </authorList>
    </citation>
    <scope>NUCLEOTIDE SEQUENCE [LARGE SCALE GENOMIC DNA]</scope>
    <source>
        <strain evidence="3">ATCC 31267 / DSM 46492 / JCM 5070 / NBRC 14893 / NCIMB 12804 / NRRL 8165 / MA-4680</strain>
    </source>
</reference>
<keyword evidence="3" id="KW-1185">Reference proteome</keyword>
<protein>
    <submittedName>
        <fullName evidence="2">Uncharacterized protein</fullName>
    </submittedName>
</protein>
<proteinExistence type="predicted"/>
<dbReference type="AlphaFoldDB" id="Q828Y6"/>
<dbReference type="EMBL" id="BA000030">
    <property type="protein sequence ID" value="BAC74236.1"/>
    <property type="molecule type" value="Genomic_DNA"/>
</dbReference>
<dbReference type="OrthoDB" id="4350605at2"/>
<sequence>MHAYDPPRRPSFQPVPAARPAQDLANGSSATPIYDALYAEYVRSFRSLPGDRSGEEDLGFTAFANTPRGTGSYTTGSYGAVGYGARHGTPQHATGHLATTAIWQPGTRQHATGMHHVPAALPPAPRRGM</sequence>
<dbReference type="KEGG" id="sma:SAVERM_6525"/>
<name>Q828Y6_STRAW</name>
<dbReference type="RefSeq" id="WP_010987925.1">
    <property type="nucleotide sequence ID" value="NC_003155.5"/>
</dbReference>
<dbReference type="GeneID" id="41543599"/>